<evidence type="ECO:0000256" key="1">
    <source>
        <dbReference type="SAM" id="SignalP"/>
    </source>
</evidence>
<keyword evidence="1" id="KW-0732">Signal</keyword>
<feature type="signal peptide" evidence="1">
    <location>
        <begin position="1"/>
        <end position="18"/>
    </location>
</feature>
<gene>
    <name evidence="2" type="ORF">HNR46_003932</name>
</gene>
<organism evidence="2 3">
    <name type="scientific">Haloferula luteola</name>
    <dbReference type="NCBI Taxonomy" id="595692"/>
    <lineage>
        <taxon>Bacteria</taxon>
        <taxon>Pseudomonadati</taxon>
        <taxon>Verrucomicrobiota</taxon>
        <taxon>Verrucomicrobiia</taxon>
        <taxon>Verrucomicrobiales</taxon>
        <taxon>Verrucomicrobiaceae</taxon>
        <taxon>Haloferula</taxon>
    </lineage>
</organism>
<dbReference type="EMBL" id="JACHFD010000032">
    <property type="protein sequence ID" value="MBB5353671.1"/>
    <property type="molecule type" value="Genomic_DNA"/>
</dbReference>
<name>A0A840VM17_9BACT</name>
<dbReference type="RefSeq" id="WP_184021879.1">
    <property type="nucleotide sequence ID" value="NZ_JACHFD010000032.1"/>
</dbReference>
<evidence type="ECO:0000313" key="3">
    <source>
        <dbReference type="Proteomes" id="UP000557717"/>
    </source>
</evidence>
<reference evidence="2 3" key="1">
    <citation type="submission" date="2020-08" db="EMBL/GenBank/DDBJ databases">
        <title>Genomic Encyclopedia of Type Strains, Phase IV (KMG-IV): sequencing the most valuable type-strain genomes for metagenomic binning, comparative biology and taxonomic classification.</title>
        <authorList>
            <person name="Goeker M."/>
        </authorList>
    </citation>
    <scope>NUCLEOTIDE SEQUENCE [LARGE SCALE GENOMIC DNA]</scope>
    <source>
        <strain evidence="2 3">YC6886</strain>
    </source>
</reference>
<sequence>MKALMILMWVWSAVVVVAEEDNATNDSEERIKVECAITDLGVGVYSLKFAITNVTFNESMHVIIPDPKMGGIRFGMRSPDGEIDFGVEYKSFNSTAFSGNILLPRQQFQVDTMVVISGSGAFLFPDGGQKILDLKERDLVAIVAIMMANFNQENCSSTFVTIPIRVP</sequence>
<evidence type="ECO:0000313" key="2">
    <source>
        <dbReference type="EMBL" id="MBB5353671.1"/>
    </source>
</evidence>
<proteinExistence type="predicted"/>
<comment type="caution">
    <text evidence="2">The sequence shown here is derived from an EMBL/GenBank/DDBJ whole genome shotgun (WGS) entry which is preliminary data.</text>
</comment>
<feature type="chain" id="PRO_5032390994" evidence="1">
    <location>
        <begin position="19"/>
        <end position="167"/>
    </location>
</feature>
<dbReference type="Proteomes" id="UP000557717">
    <property type="component" value="Unassembled WGS sequence"/>
</dbReference>
<keyword evidence="3" id="KW-1185">Reference proteome</keyword>
<accession>A0A840VM17</accession>
<protein>
    <submittedName>
        <fullName evidence="2">Uncharacterized protein</fullName>
    </submittedName>
</protein>
<dbReference type="AlphaFoldDB" id="A0A840VM17"/>